<dbReference type="CDD" id="cd01949">
    <property type="entry name" value="GGDEF"/>
    <property type="match status" value="1"/>
</dbReference>
<gene>
    <name evidence="4" type="primary">gmr_1</name>
    <name evidence="4" type="ORF">Q31a_24380</name>
</gene>
<dbReference type="InterPro" id="IPR035919">
    <property type="entry name" value="EAL_sf"/>
</dbReference>
<keyword evidence="4" id="KW-0378">Hydrolase</keyword>
<dbReference type="KEGG" id="ahel:Q31a_24380"/>
<protein>
    <submittedName>
        <fullName evidence="4">Cyclic di-GMP phosphodiesterase Gmr</fullName>
        <ecNumber evidence="4">3.1.4.52</ecNumber>
    </submittedName>
</protein>
<evidence type="ECO:0000313" key="4">
    <source>
        <dbReference type="EMBL" id="QDV24125.1"/>
    </source>
</evidence>
<proteinExistence type="predicted"/>
<dbReference type="Proteomes" id="UP000318017">
    <property type="component" value="Chromosome"/>
</dbReference>
<feature type="domain" description="EAL" evidence="2">
    <location>
        <begin position="432"/>
        <end position="686"/>
    </location>
</feature>
<dbReference type="EC" id="3.1.4.52" evidence="4"/>
<dbReference type="SUPFAM" id="SSF55785">
    <property type="entry name" value="PYP-like sensor domain (PAS domain)"/>
    <property type="match status" value="1"/>
</dbReference>
<organism evidence="4 5">
    <name type="scientific">Aureliella helgolandensis</name>
    <dbReference type="NCBI Taxonomy" id="2527968"/>
    <lineage>
        <taxon>Bacteria</taxon>
        <taxon>Pseudomonadati</taxon>
        <taxon>Planctomycetota</taxon>
        <taxon>Planctomycetia</taxon>
        <taxon>Pirellulales</taxon>
        <taxon>Pirellulaceae</taxon>
        <taxon>Aureliella</taxon>
    </lineage>
</organism>
<dbReference type="PROSITE" id="PS50887">
    <property type="entry name" value="GGDEF"/>
    <property type="match status" value="1"/>
</dbReference>
<dbReference type="InterPro" id="IPR035965">
    <property type="entry name" value="PAS-like_dom_sf"/>
</dbReference>
<dbReference type="CDD" id="cd01948">
    <property type="entry name" value="EAL"/>
    <property type="match status" value="1"/>
</dbReference>
<dbReference type="AlphaFoldDB" id="A0A518G6B3"/>
<dbReference type="Gene3D" id="3.30.70.270">
    <property type="match status" value="1"/>
</dbReference>
<dbReference type="OrthoDB" id="9762141at2"/>
<dbReference type="Pfam" id="PF00990">
    <property type="entry name" value="GGDEF"/>
    <property type="match status" value="1"/>
</dbReference>
<dbReference type="SUPFAM" id="SSF141868">
    <property type="entry name" value="EAL domain-like"/>
    <property type="match status" value="1"/>
</dbReference>
<dbReference type="RefSeq" id="WP_145077567.1">
    <property type="nucleotide sequence ID" value="NZ_CP036298.1"/>
</dbReference>
<dbReference type="Gene3D" id="3.20.20.450">
    <property type="entry name" value="EAL domain"/>
    <property type="match status" value="1"/>
</dbReference>
<evidence type="ECO:0000259" key="2">
    <source>
        <dbReference type="PROSITE" id="PS50883"/>
    </source>
</evidence>
<accession>A0A518G6B3</accession>
<dbReference type="InterPro" id="IPR000160">
    <property type="entry name" value="GGDEF_dom"/>
</dbReference>
<dbReference type="InterPro" id="IPR043128">
    <property type="entry name" value="Rev_trsase/Diguanyl_cyclase"/>
</dbReference>
<name>A0A518G6B3_9BACT</name>
<dbReference type="PANTHER" id="PTHR44757">
    <property type="entry name" value="DIGUANYLATE CYCLASE DGCP"/>
    <property type="match status" value="1"/>
</dbReference>
<evidence type="ECO:0000259" key="3">
    <source>
        <dbReference type="PROSITE" id="PS50887"/>
    </source>
</evidence>
<dbReference type="SUPFAM" id="SSF55073">
    <property type="entry name" value="Nucleotide cyclase"/>
    <property type="match status" value="1"/>
</dbReference>
<keyword evidence="5" id="KW-1185">Reference proteome</keyword>
<dbReference type="Gene3D" id="3.30.450.20">
    <property type="entry name" value="PAS domain"/>
    <property type="match status" value="1"/>
</dbReference>
<dbReference type="EMBL" id="CP036298">
    <property type="protein sequence ID" value="QDV24125.1"/>
    <property type="molecule type" value="Genomic_DNA"/>
</dbReference>
<dbReference type="SMART" id="SM00052">
    <property type="entry name" value="EAL"/>
    <property type="match status" value="1"/>
</dbReference>
<dbReference type="PROSITE" id="PS50883">
    <property type="entry name" value="EAL"/>
    <property type="match status" value="1"/>
</dbReference>
<dbReference type="GO" id="GO:0071111">
    <property type="term" value="F:cyclic-guanylate-specific phosphodiesterase activity"/>
    <property type="evidence" value="ECO:0007669"/>
    <property type="project" value="UniProtKB-EC"/>
</dbReference>
<dbReference type="NCBIfam" id="TIGR00254">
    <property type="entry name" value="GGDEF"/>
    <property type="match status" value="1"/>
</dbReference>
<dbReference type="Pfam" id="PF00563">
    <property type="entry name" value="EAL"/>
    <property type="match status" value="1"/>
</dbReference>
<sequence length="691" mass="75699">MSSSPYSASDGLHQDTVRTPPVANLNELILDSSDRWLQQLTVRLDSIDRAMRQIDSGSTHYPVDDSLQLQLQELRTQVVRAARELHISQQQVQELAGNLADARQRTKSLTRELSHSQQLLSEARSLPGASPAEIARMDLLASAFHNATEGAAVLTADGTIVEANPRFIEMFDSGPTNSPGLTNILAAFGATFSARLQQVSGGKTWSGKIPTHQVGLGQRWYWVSLGPNRCEGTKEPHIIALFSDVTQLEDSQQILKQQALHDNLTGLPNRRYFRNYVDELVCNQSNAENSFTVCFLDLDDFKGVNDSLGHGTGDELLVEVARRLSTAIGHNAFIARFGGDEFAAVFPKRRDRDLNIDDSIQSLFAAFMDPILLGANEVAVGLSLGIATYPQDGLDADSLMSCADIAMYSAKAAGKNQVCSFDSKMQQQVDHRHFMRSELRTVLDGGGISLAFQPKVCAHTGAMRGCEALARWQRPDGSMVSPAEFIPIAEQSGTILALGELVISQALETCAAWTEQQRDLFPVAINISPQQLRSVHFVDRLMALLAEFGGSPHWIELEFTENAIVENIKHAIETIDQLRALGFKIAIDDFGTGYSSLGYLRFFGIDTLKIDKSFVSEVATDRNCAAIANSIISLGKGLDLTIVAEGVETAQQQQYLAQAGCDLVQGYLVGRPMAKVDIEQWLERRLLSSDS</sequence>
<dbReference type="SMART" id="SM00267">
    <property type="entry name" value="GGDEF"/>
    <property type="match status" value="1"/>
</dbReference>
<feature type="domain" description="GGDEF" evidence="3">
    <location>
        <begin position="289"/>
        <end position="423"/>
    </location>
</feature>
<dbReference type="InterPro" id="IPR052155">
    <property type="entry name" value="Biofilm_reg_signaling"/>
</dbReference>
<dbReference type="InterPro" id="IPR001633">
    <property type="entry name" value="EAL_dom"/>
</dbReference>
<dbReference type="InterPro" id="IPR029787">
    <property type="entry name" value="Nucleotide_cyclase"/>
</dbReference>
<dbReference type="PANTHER" id="PTHR44757:SF2">
    <property type="entry name" value="BIOFILM ARCHITECTURE MAINTENANCE PROTEIN MBAA"/>
    <property type="match status" value="1"/>
</dbReference>
<feature type="coiled-coil region" evidence="1">
    <location>
        <begin position="64"/>
        <end position="112"/>
    </location>
</feature>
<evidence type="ECO:0000256" key="1">
    <source>
        <dbReference type="SAM" id="Coils"/>
    </source>
</evidence>
<evidence type="ECO:0000313" key="5">
    <source>
        <dbReference type="Proteomes" id="UP000318017"/>
    </source>
</evidence>
<reference evidence="4 5" key="1">
    <citation type="submission" date="2019-02" db="EMBL/GenBank/DDBJ databases">
        <title>Deep-cultivation of Planctomycetes and their phenomic and genomic characterization uncovers novel biology.</title>
        <authorList>
            <person name="Wiegand S."/>
            <person name="Jogler M."/>
            <person name="Boedeker C."/>
            <person name="Pinto D."/>
            <person name="Vollmers J."/>
            <person name="Rivas-Marin E."/>
            <person name="Kohn T."/>
            <person name="Peeters S.H."/>
            <person name="Heuer A."/>
            <person name="Rast P."/>
            <person name="Oberbeckmann S."/>
            <person name="Bunk B."/>
            <person name="Jeske O."/>
            <person name="Meyerdierks A."/>
            <person name="Storesund J.E."/>
            <person name="Kallscheuer N."/>
            <person name="Luecker S."/>
            <person name="Lage O.M."/>
            <person name="Pohl T."/>
            <person name="Merkel B.J."/>
            <person name="Hornburger P."/>
            <person name="Mueller R.-W."/>
            <person name="Bruemmer F."/>
            <person name="Labrenz M."/>
            <person name="Spormann A.M."/>
            <person name="Op den Camp H."/>
            <person name="Overmann J."/>
            <person name="Amann R."/>
            <person name="Jetten M.S.M."/>
            <person name="Mascher T."/>
            <person name="Medema M.H."/>
            <person name="Devos D.P."/>
            <person name="Kaster A.-K."/>
            <person name="Ovreas L."/>
            <person name="Rohde M."/>
            <person name="Galperin M.Y."/>
            <person name="Jogler C."/>
        </authorList>
    </citation>
    <scope>NUCLEOTIDE SEQUENCE [LARGE SCALE GENOMIC DNA]</scope>
    <source>
        <strain evidence="4 5">Q31a</strain>
    </source>
</reference>
<keyword evidence="1" id="KW-0175">Coiled coil</keyword>